<reference evidence="6" key="1">
    <citation type="submission" date="2016-11" db="EMBL/GenBank/DDBJ databases">
        <title>Actinomyces gypaetusis sp. nov. isolated from Gypaetus barbatus in Qinghai Tibet Plateau China.</title>
        <authorList>
            <person name="Meng X."/>
        </authorList>
    </citation>
    <scope>NUCLEOTIDE SEQUENCE [LARGE SCALE GENOMIC DNA]</scope>
    <source>
        <strain evidence="6">DSM 15383</strain>
    </source>
</reference>
<dbReference type="InterPro" id="IPR012341">
    <property type="entry name" value="6hp_glycosidase-like_sf"/>
</dbReference>
<dbReference type="InterPro" id="IPR003343">
    <property type="entry name" value="Big_2"/>
</dbReference>
<dbReference type="Pfam" id="PF07523">
    <property type="entry name" value="Big_3"/>
    <property type="match status" value="1"/>
</dbReference>
<keyword evidence="6" id="KW-1185">Reference proteome</keyword>
<feature type="domain" description="BIG2" evidence="4">
    <location>
        <begin position="1252"/>
        <end position="1328"/>
    </location>
</feature>
<dbReference type="Gene3D" id="2.60.40.3630">
    <property type="match status" value="1"/>
</dbReference>
<feature type="compositionally biased region" description="Acidic residues" evidence="1">
    <location>
        <begin position="1408"/>
        <end position="1420"/>
    </location>
</feature>
<dbReference type="PANTHER" id="PTHR31084">
    <property type="entry name" value="ALPHA-L-FUCOSIDASE 2"/>
    <property type="match status" value="1"/>
</dbReference>
<dbReference type="InterPro" id="IPR027414">
    <property type="entry name" value="GH95_N_dom"/>
</dbReference>
<feature type="transmembrane region" description="Helical" evidence="2">
    <location>
        <begin position="1449"/>
        <end position="1467"/>
    </location>
</feature>
<dbReference type="PANTHER" id="PTHR31084:SF19">
    <property type="entry name" value="GLYCOSYL HYDROLASE FAMILY 95 N-TERMINAL DOMAIN-CONTAINING PROTEIN"/>
    <property type="match status" value="1"/>
</dbReference>
<keyword evidence="2" id="KW-1133">Transmembrane helix</keyword>
<gene>
    <name evidence="5" type="ORF">BM477_03120</name>
</gene>
<feature type="compositionally biased region" description="Polar residues" evidence="1">
    <location>
        <begin position="1393"/>
        <end position="1407"/>
    </location>
</feature>
<dbReference type="InterPro" id="IPR049053">
    <property type="entry name" value="AFCA-like_C"/>
</dbReference>
<dbReference type="SUPFAM" id="SSF48208">
    <property type="entry name" value="Six-hairpin glycosidases"/>
    <property type="match status" value="1"/>
</dbReference>
<evidence type="ECO:0000313" key="5">
    <source>
        <dbReference type="EMBL" id="OKL49912.1"/>
    </source>
</evidence>
<evidence type="ECO:0000313" key="6">
    <source>
        <dbReference type="Proteomes" id="UP000186465"/>
    </source>
</evidence>
<dbReference type="InterPro" id="IPR008928">
    <property type="entry name" value="6-hairpin_glycosidase_sf"/>
</dbReference>
<dbReference type="Gene3D" id="1.50.10.10">
    <property type="match status" value="1"/>
</dbReference>
<name>A0A1Q5PR16_9ACTO</name>
<feature type="signal peptide" evidence="3">
    <location>
        <begin position="1"/>
        <end position="34"/>
    </location>
</feature>
<dbReference type="Proteomes" id="UP000186465">
    <property type="component" value="Unassembled WGS sequence"/>
</dbReference>
<evidence type="ECO:0000256" key="1">
    <source>
        <dbReference type="SAM" id="MobiDB-lite"/>
    </source>
</evidence>
<organism evidence="5 6">
    <name type="scientific">Boudabousia marimammalium</name>
    <dbReference type="NCBI Taxonomy" id="156892"/>
    <lineage>
        <taxon>Bacteria</taxon>
        <taxon>Bacillati</taxon>
        <taxon>Actinomycetota</taxon>
        <taxon>Actinomycetes</taxon>
        <taxon>Actinomycetales</taxon>
        <taxon>Actinomycetaceae</taxon>
        <taxon>Boudabousia</taxon>
    </lineage>
</organism>
<dbReference type="InterPro" id="IPR022038">
    <property type="entry name" value="Ig-like_bact"/>
</dbReference>
<proteinExistence type="predicted"/>
<dbReference type="STRING" id="156892.BM477_03120"/>
<evidence type="ECO:0000259" key="4">
    <source>
        <dbReference type="SMART" id="SM00635"/>
    </source>
</evidence>
<comment type="caution">
    <text evidence="5">The sequence shown here is derived from an EMBL/GenBank/DDBJ whole genome shotgun (WGS) entry which is preliminary data.</text>
</comment>
<keyword evidence="2" id="KW-0472">Membrane</keyword>
<feature type="compositionally biased region" description="Low complexity" evidence="1">
    <location>
        <begin position="1337"/>
        <end position="1389"/>
    </location>
</feature>
<dbReference type="Pfam" id="PF21307">
    <property type="entry name" value="Glyco_hydro_95_C"/>
    <property type="match status" value="1"/>
</dbReference>
<feature type="region of interest" description="Disordered" evidence="1">
    <location>
        <begin position="420"/>
        <end position="441"/>
    </location>
</feature>
<sequence length="1473" mass="157016">MAYRILKKTRLIAWGAATVALIVPAAMIPNVAVAEPDPNAQTITTVLNALADTTLQAWAGEKIQSMNAKPYVAALQPNGHGYFGEQFDSTNTGDGTDAKTGMVTFNLSAFDEAPQNAILRLSYLGWAGGHVPSATDTNTIKVIAVDDTSCTNNASSCPTGQATWATRPRFSGEDGRAIAESQPFAFGSTRYADSMVVHSSTPVDLDVTAIIAEEFAKGPDHKVVTFVIGESKHYDIRFASTEGAGSLSGANQDMGPKLTVTTKAKGEYLSVTAPTKTRYQAGESFDPTGLTVRLVNTADGSETVLTENQYTLSGTDYDTNQVGGHPITVTSNDDHALSATFLIYTVVANDTEDALDTSRDNFLWYLKPASQTKLRLPAGSIGQGDNNQWQQTTLPVGNGKIGGTVWGEIGTERITFNEETLWTGGPGTTSNYNGGNNRNKGRDGLTLRSLNRQLAAGADTVNPHGLTGGEDARQQGSYQNWGNIFIDYGFGNNTTFSEYRRDLNLDKGIASVSFKHDGKKYTREYFASNPDNVMVSRLKAEDGAELNLKISLNPNPGFSKTDASTKVNGDILTVKGALGNNGLIYNSKIKAIVDQGTVGASKDGESLTVSGASVVTLYIAAATDYKQVYPNYRTGEDAEQVDLRVAKNIQDAANKGYGAVRDAHVADHEALYHRVSLDLGQSKLAANEELNTEKLLDVYNAGTATPAQKRELETKVYQYGRYLTIGSSRENSQLPANLQGIWSSTADDNAHGRTPWGSDFHMNVNLQMNYWPTYSANLAELAKPLISYATGLVEPGRVTAKIYAGANTAPGTPVGEGQGYMVHTENTAYGWTTPGAAFSWGWSPAAMPWLLQNVYEAYEYSGDKGQLESEIYPLLKEESNFYVDYMLHKGFLPASDGTPRLTTGVAYSAEHGPQGTDGNAYESSLVWQMLNDAIESAQALGVDDSLVGNLENCSVDNWAKDDSGRFIDGSANRSWSCAQNLLKPIEVGASGQIKEWYFEGELGKKLDGSPIPSYQVNHRHMSHMLGLFPGDLITVDNPTYMDAAKTSMTYRGDDATGWGVGQRINAWARTGDGNHAYQLIEKQLKNAMYANLFDVHPPFQIDGNFGNTSGVNEMLMQSNSTFVGTDGKKYQNYTNILPALPDQWADGKIRGLVARGAFTVGIDWEAGEAERILLHSGKGNQAAIKITEGGSKEYQVTMLPVVAGSGSSFRNALAPEAVPHKTVTNSAGETLLVFNTTAGANYLVAEKPPVVPVTAIAVSGKPAMNEGETQALTVEVSPETATDKTVTWVSSDSEVAAVDASGMVTAVKAGTVTISATSLSAPNVVGSFEIEVSAVASPESPEPGVSPETVESPEPGVSPETVESPEPGVSPETVESPEPGVSPETVESPEPNPTQENPDSSVTNETPETPEPDASTEDAAAESVAVSTPDGKAKVPTAAALSATGVNGMLVSVISWSLLLLGVILLANRKRSV</sequence>
<dbReference type="SUPFAM" id="SSF49373">
    <property type="entry name" value="Invasin/intimin cell-adhesion fragments"/>
    <property type="match status" value="1"/>
</dbReference>
<dbReference type="GO" id="GO:0004560">
    <property type="term" value="F:alpha-L-fucosidase activity"/>
    <property type="evidence" value="ECO:0007669"/>
    <property type="project" value="TreeGrafter"/>
</dbReference>
<evidence type="ECO:0000256" key="2">
    <source>
        <dbReference type="SAM" id="Phobius"/>
    </source>
</evidence>
<dbReference type="RefSeq" id="WP_075361236.1">
    <property type="nucleotide sequence ID" value="NZ_MPDM01000003.1"/>
</dbReference>
<dbReference type="Pfam" id="PF02368">
    <property type="entry name" value="Big_2"/>
    <property type="match status" value="1"/>
</dbReference>
<dbReference type="InterPro" id="IPR054363">
    <property type="entry name" value="GH95_cat"/>
</dbReference>
<dbReference type="EMBL" id="MPDM01000003">
    <property type="protein sequence ID" value="OKL49912.1"/>
    <property type="molecule type" value="Genomic_DNA"/>
</dbReference>
<dbReference type="OrthoDB" id="9802600at2"/>
<dbReference type="GO" id="GO:0005975">
    <property type="term" value="P:carbohydrate metabolic process"/>
    <property type="evidence" value="ECO:0007669"/>
    <property type="project" value="InterPro"/>
</dbReference>
<feature type="compositionally biased region" description="Low complexity" evidence="1">
    <location>
        <begin position="428"/>
        <end position="438"/>
    </location>
</feature>
<dbReference type="Gene3D" id="2.60.40.1080">
    <property type="match status" value="1"/>
</dbReference>
<feature type="region of interest" description="Disordered" evidence="1">
    <location>
        <begin position="1335"/>
        <end position="1432"/>
    </location>
</feature>
<dbReference type="InterPro" id="IPR008964">
    <property type="entry name" value="Invasin/intimin_cell_adhesion"/>
</dbReference>
<dbReference type="Pfam" id="PF14498">
    <property type="entry name" value="Glyco_hyd_65N_2"/>
    <property type="match status" value="1"/>
</dbReference>
<feature type="chain" id="PRO_5012750327" description="BIG2 domain-containing protein" evidence="3">
    <location>
        <begin position="35"/>
        <end position="1473"/>
    </location>
</feature>
<keyword evidence="3" id="KW-0732">Signal</keyword>
<accession>A0A1Q5PR16</accession>
<keyword evidence="2" id="KW-0812">Transmembrane</keyword>
<evidence type="ECO:0000256" key="3">
    <source>
        <dbReference type="SAM" id="SignalP"/>
    </source>
</evidence>
<protein>
    <recommendedName>
        <fullName evidence="4">BIG2 domain-containing protein</fullName>
    </recommendedName>
</protein>
<dbReference type="Pfam" id="PF22124">
    <property type="entry name" value="Glyco_hydro_95_cat"/>
    <property type="match status" value="1"/>
</dbReference>
<dbReference type="SMART" id="SM00635">
    <property type="entry name" value="BID_2"/>
    <property type="match status" value="1"/>
</dbReference>